<keyword evidence="1" id="KW-0129">CBS domain</keyword>
<dbReference type="SUPFAM" id="SSF54631">
    <property type="entry name" value="CBS-domain pair"/>
    <property type="match status" value="1"/>
</dbReference>
<protein>
    <submittedName>
        <fullName evidence="3">Mg/Co/Ni transporter MgtE with CBS domain</fullName>
    </submittedName>
</protein>
<dbReference type="Gene3D" id="3.10.580.10">
    <property type="entry name" value="CBS-domain"/>
    <property type="match status" value="1"/>
</dbReference>
<dbReference type="InterPro" id="IPR000644">
    <property type="entry name" value="CBS_dom"/>
</dbReference>
<organism evidence="3 4">
    <name type="scientific">Desulfoscipio gibsoniae DSM 7213</name>
    <dbReference type="NCBI Taxonomy" id="767817"/>
    <lineage>
        <taxon>Bacteria</taxon>
        <taxon>Bacillati</taxon>
        <taxon>Bacillota</taxon>
        <taxon>Clostridia</taxon>
        <taxon>Eubacteriales</taxon>
        <taxon>Desulfallaceae</taxon>
        <taxon>Desulfoscipio</taxon>
    </lineage>
</organism>
<feature type="domain" description="CBS" evidence="2">
    <location>
        <begin position="12"/>
        <end position="76"/>
    </location>
</feature>
<dbReference type="AlphaFoldDB" id="R4KL33"/>
<evidence type="ECO:0000259" key="2">
    <source>
        <dbReference type="PROSITE" id="PS51371"/>
    </source>
</evidence>
<dbReference type="Proteomes" id="UP000013520">
    <property type="component" value="Chromosome"/>
</dbReference>
<dbReference type="eggNOG" id="COG0517">
    <property type="taxonomic scope" value="Bacteria"/>
</dbReference>
<dbReference type="RefSeq" id="WP_006521592.1">
    <property type="nucleotide sequence ID" value="NC_021184.1"/>
</dbReference>
<dbReference type="STRING" id="767817.Desgi_4114"/>
<dbReference type="OrthoDB" id="1807049at2"/>
<accession>R4KL33</accession>
<evidence type="ECO:0000313" key="3">
    <source>
        <dbReference type="EMBL" id="AGL03369.1"/>
    </source>
</evidence>
<dbReference type="Pfam" id="PF00571">
    <property type="entry name" value="CBS"/>
    <property type="match status" value="2"/>
</dbReference>
<dbReference type="InterPro" id="IPR046342">
    <property type="entry name" value="CBS_dom_sf"/>
</dbReference>
<dbReference type="EMBL" id="CP003273">
    <property type="protein sequence ID" value="AGL03369.1"/>
    <property type="molecule type" value="Genomic_DNA"/>
</dbReference>
<keyword evidence="4" id="KW-1185">Reference proteome</keyword>
<dbReference type="CDD" id="cd02205">
    <property type="entry name" value="CBS_pair_SF"/>
    <property type="match status" value="1"/>
</dbReference>
<name>R4KL33_9FIRM</name>
<dbReference type="PROSITE" id="PS51371">
    <property type="entry name" value="CBS"/>
    <property type="match status" value="1"/>
</dbReference>
<dbReference type="KEGG" id="dgi:Desgi_4114"/>
<dbReference type="HOGENOM" id="CLU_1583843_0_0_9"/>
<sequence>MQEKPETISKFMVPFSDYPSINHKSTLEQAVNLMYQMAGERGYRWLVVLDDNDNIKGFLTLRNVFEAINSLAPKAAGWLGLFNYSRPGFFYWEGVQLIKDTPLDKCIRPLVDVKVMETDHPSKAAEIILNRRITIVPVANEQGQIVGIIRPVDLLPFIQGLFANAPWV</sequence>
<proteinExistence type="predicted"/>
<evidence type="ECO:0000256" key="1">
    <source>
        <dbReference type="PROSITE-ProRule" id="PRU00703"/>
    </source>
</evidence>
<evidence type="ECO:0000313" key="4">
    <source>
        <dbReference type="Proteomes" id="UP000013520"/>
    </source>
</evidence>
<gene>
    <name evidence="3" type="ORF">Desgi_4114</name>
</gene>
<reference evidence="3 4" key="1">
    <citation type="submission" date="2012-01" db="EMBL/GenBank/DDBJ databases">
        <title>Complete sequence of Desulfotomaculum gibsoniae DSM 7213.</title>
        <authorList>
            <consortium name="US DOE Joint Genome Institute"/>
            <person name="Lucas S."/>
            <person name="Han J."/>
            <person name="Lapidus A."/>
            <person name="Cheng J.-F."/>
            <person name="Goodwin L."/>
            <person name="Pitluck S."/>
            <person name="Peters L."/>
            <person name="Ovchinnikova G."/>
            <person name="Teshima H."/>
            <person name="Detter J.C."/>
            <person name="Han C."/>
            <person name="Tapia R."/>
            <person name="Land M."/>
            <person name="Hauser L."/>
            <person name="Kyrpides N."/>
            <person name="Ivanova N."/>
            <person name="Pagani I."/>
            <person name="Parshina S."/>
            <person name="Plugge C."/>
            <person name="Muyzer G."/>
            <person name="Kuever J."/>
            <person name="Ivanova A."/>
            <person name="Nazina T."/>
            <person name="Klenk H.-P."/>
            <person name="Brambilla E."/>
            <person name="Spring S."/>
            <person name="Stams A.F."/>
            <person name="Woyke T."/>
        </authorList>
    </citation>
    <scope>NUCLEOTIDE SEQUENCE [LARGE SCALE GENOMIC DNA]</scope>
    <source>
        <strain evidence="3 4">DSM 7213</strain>
    </source>
</reference>